<dbReference type="InterPro" id="IPR050418">
    <property type="entry name" value="D-iso_2-hydroxyacid_DH_PdxB"/>
</dbReference>
<feature type="domain" description="D-isomer specific 2-hydroxyacid dehydrogenase NAD-binding" evidence="4">
    <location>
        <begin position="1"/>
        <end position="179"/>
    </location>
</feature>
<dbReference type="PANTHER" id="PTHR43761">
    <property type="entry name" value="D-ISOMER SPECIFIC 2-HYDROXYACID DEHYDROGENASE FAMILY PROTEIN (AFU_ORTHOLOGUE AFUA_1G13630)"/>
    <property type="match status" value="1"/>
</dbReference>
<comment type="caution">
    <text evidence="5">The sequence shown here is derived from an EMBL/GenBank/DDBJ whole genome shotgun (WGS) entry which is preliminary data.</text>
</comment>
<reference evidence="5 6" key="1">
    <citation type="submission" date="2018-09" db="EMBL/GenBank/DDBJ databases">
        <title>The draft genome of Acinetobacter spp. strains.</title>
        <authorList>
            <person name="Qin J."/>
            <person name="Feng Y."/>
            <person name="Zong Z."/>
        </authorList>
    </citation>
    <scope>NUCLEOTIDE SEQUENCE [LARGE SCALE GENOMIC DNA]</scope>
    <source>
        <strain evidence="5 6">WCHAc060096</strain>
    </source>
</reference>
<dbReference type="GO" id="GO:0016616">
    <property type="term" value="F:oxidoreductase activity, acting on the CH-OH group of donors, NAD or NADP as acceptor"/>
    <property type="evidence" value="ECO:0007669"/>
    <property type="project" value="UniProtKB-ARBA"/>
</dbReference>
<keyword evidence="2" id="KW-0560">Oxidoreductase</keyword>
<organism evidence="5 6">
    <name type="scientific">Acinetobacter guerrae</name>
    <dbReference type="NCBI Taxonomy" id="1843371"/>
    <lineage>
        <taxon>Bacteria</taxon>
        <taxon>Pseudomonadati</taxon>
        <taxon>Pseudomonadota</taxon>
        <taxon>Gammaproteobacteria</taxon>
        <taxon>Moraxellales</taxon>
        <taxon>Moraxellaceae</taxon>
        <taxon>Acinetobacter</taxon>
    </lineage>
</organism>
<dbReference type="AlphaFoldDB" id="A0A3A8E6N6"/>
<dbReference type="GO" id="GO:0051287">
    <property type="term" value="F:NAD binding"/>
    <property type="evidence" value="ECO:0007669"/>
    <property type="project" value="InterPro"/>
</dbReference>
<proteinExistence type="inferred from homology"/>
<gene>
    <name evidence="5" type="ORF">D7V21_15930</name>
</gene>
<evidence type="ECO:0000313" key="6">
    <source>
        <dbReference type="Proteomes" id="UP000269001"/>
    </source>
</evidence>
<name>A0A3A8E6N6_9GAMM</name>
<dbReference type="PANTHER" id="PTHR43761:SF1">
    <property type="entry name" value="D-ISOMER SPECIFIC 2-HYDROXYACID DEHYDROGENASE CATALYTIC DOMAIN-CONTAINING PROTEIN-RELATED"/>
    <property type="match status" value="1"/>
</dbReference>
<protein>
    <recommendedName>
        <fullName evidence="4">D-isomer specific 2-hydroxyacid dehydrogenase NAD-binding domain-containing protein</fullName>
    </recommendedName>
</protein>
<keyword evidence="6" id="KW-1185">Reference proteome</keyword>
<dbReference type="PROSITE" id="PS00671">
    <property type="entry name" value="D_2_HYDROXYACID_DH_3"/>
    <property type="match status" value="1"/>
</dbReference>
<keyword evidence="3" id="KW-0520">NAD</keyword>
<dbReference type="RefSeq" id="WP_120371378.1">
    <property type="nucleotide sequence ID" value="NZ_RAXU01000032.1"/>
</dbReference>
<dbReference type="EMBL" id="RAXU01000032">
    <property type="protein sequence ID" value="RKG30487.1"/>
    <property type="molecule type" value="Genomic_DNA"/>
</dbReference>
<comment type="similarity">
    <text evidence="1">Belongs to the D-isomer specific 2-hydroxyacid dehydrogenase family.</text>
</comment>
<dbReference type="InterPro" id="IPR029753">
    <property type="entry name" value="D-isomer_DH_CS"/>
</dbReference>
<dbReference type="InterPro" id="IPR036291">
    <property type="entry name" value="NAD(P)-bd_dom_sf"/>
</dbReference>
<dbReference type="Pfam" id="PF02826">
    <property type="entry name" value="2-Hacid_dh_C"/>
    <property type="match status" value="1"/>
</dbReference>
<evidence type="ECO:0000256" key="2">
    <source>
        <dbReference type="ARBA" id="ARBA00023002"/>
    </source>
</evidence>
<evidence type="ECO:0000313" key="5">
    <source>
        <dbReference type="EMBL" id="RKG30487.1"/>
    </source>
</evidence>
<dbReference type="InterPro" id="IPR006140">
    <property type="entry name" value="D-isomer_DH_NAD-bd"/>
</dbReference>
<dbReference type="Proteomes" id="UP000269001">
    <property type="component" value="Unassembled WGS sequence"/>
</dbReference>
<dbReference type="SUPFAM" id="SSF51735">
    <property type="entry name" value="NAD(P)-binding Rossmann-fold domains"/>
    <property type="match status" value="1"/>
</dbReference>
<dbReference type="Gene3D" id="3.40.50.720">
    <property type="entry name" value="NAD(P)-binding Rossmann-like Domain"/>
    <property type="match status" value="2"/>
</dbReference>
<evidence type="ECO:0000256" key="1">
    <source>
        <dbReference type="ARBA" id="ARBA00005854"/>
    </source>
</evidence>
<sequence>MLNLVKNFQFYRNSVLDGQWSKSNSFCYQDNQAPIYDLNEKNLVIVGRGEIGLSLAKKAEAFGMHVFFSERPFQETCRDGYIPFNEALQIADILSLNCALNADNQHMLNQKTLSQMKANSFIVNVSRGGLVNEQDILDAIRTGHIAGYAADVMAQEPPHINNLLVSRNLHNILITPHIAWASKEAKQRMCKLLLQNIHLNLQGIDTNRVI</sequence>
<evidence type="ECO:0000259" key="4">
    <source>
        <dbReference type="Pfam" id="PF02826"/>
    </source>
</evidence>
<evidence type="ECO:0000256" key="3">
    <source>
        <dbReference type="ARBA" id="ARBA00023027"/>
    </source>
</evidence>
<accession>A0A3A8E6N6</accession>